<keyword evidence="2" id="KW-1185">Reference proteome</keyword>
<accession>A0A2U1U5D6</accession>
<sequence length="70" mass="7934">MQGLITGFALTRRKKLCRGELDRRVSSRDAAKTSAAPDKNARSVFEQHLCWPVRASPMDGASIPRHWRLE</sequence>
<name>A0A2U1U5D6_9GAMM</name>
<dbReference type="Proteomes" id="UP000296159">
    <property type="component" value="Unassembled WGS sequence"/>
</dbReference>
<protein>
    <submittedName>
        <fullName evidence="1">Uncharacterized protein</fullName>
    </submittedName>
</protein>
<evidence type="ECO:0000313" key="2">
    <source>
        <dbReference type="Proteomes" id="UP000296159"/>
    </source>
</evidence>
<gene>
    <name evidence="1" type="ORF">DDT56_09095</name>
</gene>
<evidence type="ECO:0000313" key="1">
    <source>
        <dbReference type="EMBL" id="PWC16881.1"/>
    </source>
</evidence>
<dbReference type="AlphaFoldDB" id="A0A2U1U5D6"/>
<comment type="caution">
    <text evidence="1">The sequence shown here is derived from an EMBL/GenBank/DDBJ whole genome shotgun (WGS) entry which is preliminary data.</text>
</comment>
<proteinExistence type="predicted"/>
<reference evidence="1 2" key="1">
    <citation type="submission" date="2018-04" db="EMBL/GenBank/DDBJ databases">
        <title>Brenneria corticis sp.nov.</title>
        <authorList>
            <person name="Li Y."/>
        </authorList>
    </citation>
    <scope>NUCLEOTIDE SEQUENCE [LARGE SCALE GENOMIC DNA]</scope>
    <source>
        <strain evidence="1 2">CFCC 11842</strain>
    </source>
</reference>
<dbReference type="EMBL" id="QDKH01000008">
    <property type="protein sequence ID" value="PWC16881.1"/>
    <property type="molecule type" value="Genomic_DNA"/>
</dbReference>
<organism evidence="1 2">
    <name type="scientific">Brenneria corticis</name>
    <dbReference type="NCBI Taxonomy" id="2173106"/>
    <lineage>
        <taxon>Bacteria</taxon>
        <taxon>Pseudomonadati</taxon>
        <taxon>Pseudomonadota</taxon>
        <taxon>Gammaproteobacteria</taxon>
        <taxon>Enterobacterales</taxon>
        <taxon>Pectobacteriaceae</taxon>
        <taxon>Brenneria</taxon>
    </lineage>
</organism>